<reference evidence="1 2" key="1">
    <citation type="journal article" date="2023" name="Sci. Data">
        <title>Genome assembly of the Korean intertidal mud-creeper Batillaria attramentaria.</title>
        <authorList>
            <person name="Patra A.K."/>
            <person name="Ho P.T."/>
            <person name="Jun S."/>
            <person name="Lee S.J."/>
            <person name="Kim Y."/>
            <person name="Won Y.J."/>
        </authorList>
    </citation>
    <scope>NUCLEOTIDE SEQUENCE [LARGE SCALE GENOMIC DNA]</scope>
    <source>
        <strain evidence="1">Wonlab-2016</strain>
    </source>
</reference>
<protein>
    <submittedName>
        <fullName evidence="1">Uncharacterized protein</fullName>
    </submittedName>
</protein>
<gene>
    <name evidence="1" type="ORF">BaRGS_00004510</name>
</gene>
<evidence type="ECO:0000313" key="2">
    <source>
        <dbReference type="Proteomes" id="UP001519460"/>
    </source>
</evidence>
<proteinExistence type="predicted"/>
<comment type="caution">
    <text evidence="1">The sequence shown here is derived from an EMBL/GenBank/DDBJ whole genome shotgun (WGS) entry which is preliminary data.</text>
</comment>
<dbReference type="Proteomes" id="UP001519460">
    <property type="component" value="Unassembled WGS sequence"/>
</dbReference>
<keyword evidence="2" id="KW-1185">Reference proteome</keyword>
<name>A0ABD0LXK8_9CAEN</name>
<accession>A0ABD0LXK8</accession>
<sequence length="116" mass="13194">MNPWEKCVERTDTEKGILNTDLKVVSRVPLPSAPVDFRTDGNWQVDFERISTDTLWCGTKLLYRRPVCPLCQCLSSTPTPQLHRYPALCPSLTRPPQYKAGHYIILSNTDEADVCN</sequence>
<organism evidence="1 2">
    <name type="scientific">Batillaria attramentaria</name>
    <dbReference type="NCBI Taxonomy" id="370345"/>
    <lineage>
        <taxon>Eukaryota</taxon>
        <taxon>Metazoa</taxon>
        <taxon>Spiralia</taxon>
        <taxon>Lophotrochozoa</taxon>
        <taxon>Mollusca</taxon>
        <taxon>Gastropoda</taxon>
        <taxon>Caenogastropoda</taxon>
        <taxon>Sorbeoconcha</taxon>
        <taxon>Cerithioidea</taxon>
        <taxon>Batillariidae</taxon>
        <taxon>Batillaria</taxon>
    </lineage>
</organism>
<evidence type="ECO:0000313" key="1">
    <source>
        <dbReference type="EMBL" id="KAK7504206.1"/>
    </source>
</evidence>
<dbReference type="EMBL" id="JACVVK020000016">
    <property type="protein sequence ID" value="KAK7504206.1"/>
    <property type="molecule type" value="Genomic_DNA"/>
</dbReference>
<dbReference type="AlphaFoldDB" id="A0ABD0LXK8"/>